<dbReference type="RefSeq" id="WP_189334783.1">
    <property type="nucleotide sequence ID" value="NZ_AP023356.1"/>
</dbReference>
<protein>
    <submittedName>
        <fullName evidence="1">Uncharacterized protein</fullName>
    </submittedName>
</protein>
<accession>A0ABM7M0U7</accession>
<sequence length="119" mass="13323">MGEFVQIRTSPASLIEIGHSMQRAGRDLENRVDEIRNGITSHENARALPEDKYTDEYRKKYFEEITDSEGTTSKSNEAVVKSCRYCGTMLIRVGETVANAMVNYQSADEDAAGDIRKAL</sequence>
<name>A0ABM7M0U7_9ACTN</name>
<keyword evidence="2" id="KW-1185">Reference proteome</keyword>
<gene>
    <name evidence="1" type="ORF">Aiant_58390</name>
</gene>
<reference evidence="1 2" key="1">
    <citation type="submission" date="2020-08" db="EMBL/GenBank/DDBJ databases">
        <title>Whole genome shotgun sequence of Actinoplanes ianthinogenes NBRC 13996.</title>
        <authorList>
            <person name="Komaki H."/>
            <person name="Tamura T."/>
        </authorList>
    </citation>
    <scope>NUCLEOTIDE SEQUENCE [LARGE SCALE GENOMIC DNA]</scope>
    <source>
        <strain evidence="1 2">NBRC 13996</strain>
    </source>
</reference>
<evidence type="ECO:0000313" key="1">
    <source>
        <dbReference type="EMBL" id="BCJ45182.1"/>
    </source>
</evidence>
<organism evidence="1 2">
    <name type="scientific">Actinoplanes ianthinogenes</name>
    <dbReference type="NCBI Taxonomy" id="122358"/>
    <lineage>
        <taxon>Bacteria</taxon>
        <taxon>Bacillati</taxon>
        <taxon>Actinomycetota</taxon>
        <taxon>Actinomycetes</taxon>
        <taxon>Micromonosporales</taxon>
        <taxon>Micromonosporaceae</taxon>
        <taxon>Actinoplanes</taxon>
    </lineage>
</organism>
<dbReference type="Proteomes" id="UP000676967">
    <property type="component" value="Chromosome"/>
</dbReference>
<dbReference type="EMBL" id="AP023356">
    <property type="protein sequence ID" value="BCJ45182.1"/>
    <property type="molecule type" value="Genomic_DNA"/>
</dbReference>
<proteinExistence type="predicted"/>
<evidence type="ECO:0000313" key="2">
    <source>
        <dbReference type="Proteomes" id="UP000676967"/>
    </source>
</evidence>